<organism evidence="1 2">
    <name type="scientific">Peptostreptococcus anaerobius</name>
    <dbReference type="NCBI Taxonomy" id="1261"/>
    <lineage>
        <taxon>Bacteria</taxon>
        <taxon>Bacillati</taxon>
        <taxon>Bacillota</taxon>
        <taxon>Clostridia</taxon>
        <taxon>Peptostreptococcales</taxon>
        <taxon>Peptostreptococcaceae</taxon>
        <taxon>Peptostreptococcus</taxon>
    </lineage>
</organism>
<name>A0A135YWN3_9FIRM</name>
<dbReference type="STRING" id="1261.HMPREF3195_00602"/>
<dbReference type="InterPro" id="IPR036465">
    <property type="entry name" value="vWFA_dom_sf"/>
</dbReference>
<dbReference type="Proteomes" id="UP000070326">
    <property type="component" value="Unassembled WGS sequence"/>
</dbReference>
<dbReference type="PATRIC" id="fig|1261.5.peg.608"/>
<accession>A0A135YWN3</accession>
<sequence>MDNQKIRKENIVWTVSEDYNYLPTIKLFDEYRDFDMDYYKMMVLGYVYKVVDIDSFMDFIAVHIDKTDLKNEFLKLIEIYLDDCFYSDLSKLRPGVRDYRKYFIDKIIKRYKDRQELTVEEELTYTYYARLDGKYVKTRPVVDDLIAYMRSRNTARTTEELINYLTGAFLKFFFINDRKDINEERKKLLEANLIDRKEKEKDKPNKETKARLTFKARKKNLKNLNDNDRILSVESAEFTRDIDQDVEIMDERLESSAKSSIVKSNEKIKAMIETRFGSSLYPLYVTESLEKDLCVGIHKGIKIHFTDGSFYEGNYDKYFARQLEDQRQINMDYYKENELIFRRAINELKNILKKRLILDDEDDFSMSKSGQLQVSKIWRHTHLGDENIFLKNNKQEKVSISVDILLDSSASQLEREEYVSSQAYVITQALTELKVPTRVFSFCNFFNYTIMKKYRDYMDPETVNNKIFSFKGAGSNRDGLAIKVISSDMDRLDTDKKVLIILSDGRPNNKIDLGSRSFMDIDGEDYEGEEAIKDTAQEIFNMKLRDKHVLGVFTGEDEDLESEKRIYGKDFAYIRNLERFSKIIGFYLEQLLI</sequence>
<evidence type="ECO:0008006" key="3">
    <source>
        <dbReference type="Google" id="ProtNLM"/>
    </source>
</evidence>
<dbReference type="SUPFAM" id="SSF53300">
    <property type="entry name" value="vWA-like"/>
    <property type="match status" value="1"/>
</dbReference>
<evidence type="ECO:0000313" key="2">
    <source>
        <dbReference type="Proteomes" id="UP000070326"/>
    </source>
</evidence>
<reference evidence="1 2" key="1">
    <citation type="submission" date="2016-02" db="EMBL/GenBank/DDBJ databases">
        <authorList>
            <person name="Wen L."/>
            <person name="He K."/>
            <person name="Yang H."/>
        </authorList>
    </citation>
    <scope>NUCLEOTIDE SEQUENCE [LARGE SCALE GENOMIC DNA]</scope>
    <source>
        <strain evidence="1 2">MJR8628A</strain>
    </source>
</reference>
<evidence type="ECO:0000313" key="1">
    <source>
        <dbReference type="EMBL" id="KXI13799.1"/>
    </source>
</evidence>
<dbReference type="eggNOG" id="COG4548">
    <property type="taxonomic scope" value="Bacteria"/>
</dbReference>
<proteinExistence type="predicted"/>
<dbReference type="EMBL" id="LSQZ01000018">
    <property type="protein sequence ID" value="KXI13799.1"/>
    <property type="molecule type" value="Genomic_DNA"/>
</dbReference>
<protein>
    <recommendedName>
        <fullName evidence="3">Nitric oxide reductase activation protein</fullName>
    </recommendedName>
</protein>
<dbReference type="AlphaFoldDB" id="A0A135YWN3"/>
<dbReference type="RefSeq" id="WP_061101703.1">
    <property type="nucleotide sequence ID" value="NZ_JAWEIR010000016.1"/>
</dbReference>
<comment type="caution">
    <text evidence="1">The sequence shown here is derived from an EMBL/GenBank/DDBJ whole genome shotgun (WGS) entry which is preliminary data.</text>
</comment>
<gene>
    <name evidence="1" type="ORF">HMPREF3195_00602</name>
</gene>